<gene>
    <name evidence="1" type="ORF">ERS013200_04242</name>
</gene>
<accession>A0A656B1C3</accession>
<dbReference type="EMBL" id="CWQY01000104">
    <property type="protein sequence ID" value="CSD47572.1"/>
    <property type="molecule type" value="Genomic_DNA"/>
</dbReference>
<dbReference type="AlphaFoldDB" id="A0A656B1C3"/>
<evidence type="ECO:0000313" key="2">
    <source>
        <dbReference type="Proteomes" id="UP000041770"/>
    </source>
</evidence>
<proteinExistence type="predicted"/>
<dbReference type="Proteomes" id="UP000041770">
    <property type="component" value="Unassembled WGS sequence"/>
</dbReference>
<evidence type="ECO:0000313" key="1">
    <source>
        <dbReference type="EMBL" id="CSD47572.1"/>
    </source>
</evidence>
<protein>
    <submittedName>
        <fullName evidence="1">Uncharacterized protein</fullName>
    </submittedName>
</protein>
<reference evidence="1 2" key="1">
    <citation type="submission" date="2015-07" db="EMBL/GenBank/DDBJ databases">
        <authorList>
            <consortium name="Pathogen Informatics"/>
        </authorList>
    </citation>
    <scope>NUCLEOTIDE SEQUENCE [LARGE SCALE GENOMIC DNA]</scope>
    <source>
        <strain evidence="1 2">A316</strain>
    </source>
</reference>
<organism evidence="1 2">
    <name type="scientific">Vibrio cholerae</name>
    <dbReference type="NCBI Taxonomy" id="666"/>
    <lineage>
        <taxon>Bacteria</taxon>
        <taxon>Pseudomonadati</taxon>
        <taxon>Pseudomonadota</taxon>
        <taxon>Gammaproteobacteria</taxon>
        <taxon>Vibrionales</taxon>
        <taxon>Vibrionaceae</taxon>
        <taxon>Vibrio</taxon>
    </lineage>
</organism>
<name>A0A656B1C3_VIBCL</name>
<sequence>MQLDRFTFDQDRFKRLDTQTVKCWCTVQQHWVFADHFIQDIPYDRFFALNHFLSGFDRRC</sequence>